<dbReference type="PANTHER" id="PTHR21098">
    <property type="entry name" value="RIBOFLAVIN SYNTHASE ALPHA CHAIN"/>
    <property type="match status" value="1"/>
</dbReference>
<comment type="caution">
    <text evidence="13">The sequence shown here is derived from an EMBL/GenBank/DDBJ whole genome shotgun (WGS) entry which is preliminary data.</text>
</comment>
<evidence type="ECO:0000256" key="7">
    <source>
        <dbReference type="ARBA" id="ARBA00022619"/>
    </source>
</evidence>
<evidence type="ECO:0000313" key="14">
    <source>
        <dbReference type="Proteomes" id="UP000230859"/>
    </source>
</evidence>
<dbReference type="InterPro" id="IPR026017">
    <property type="entry name" value="Lumazine-bd_dom"/>
</dbReference>
<dbReference type="InterPro" id="IPR001783">
    <property type="entry name" value="Lumazine-bd"/>
</dbReference>
<evidence type="ECO:0000256" key="11">
    <source>
        <dbReference type="PROSITE-ProRule" id="PRU00524"/>
    </source>
</evidence>
<feature type="repeat" description="Lumazine-binding" evidence="11">
    <location>
        <begin position="97"/>
        <end position="193"/>
    </location>
</feature>
<evidence type="ECO:0000256" key="3">
    <source>
        <dbReference type="ARBA" id="ARBA00004887"/>
    </source>
</evidence>
<evidence type="ECO:0000256" key="10">
    <source>
        <dbReference type="NCBIfam" id="TIGR00187"/>
    </source>
</evidence>
<dbReference type="SUPFAM" id="SSF63380">
    <property type="entry name" value="Riboflavin synthase domain-like"/>
    <property type="match status" value="2"/>
</dbReference>
<evidence type="ECO:0000256" key="4">
    <source>
        <dbReference type="ARBA" id="ARBA00011233"/>
    </source>
</evidence>
<name>A0A2H0LMF0_9BACT</name>
<dbReference type="EMBL" id="PCVY01000064">
    <property type="protein sequence ID" value="PIQ85610.1"/>
    <property type="molecule type" value="Genomic_DNA"/>
</dbReference>
<dbReference type="PROSITE" id="PS51177">
    <property type="entry name" value="LUMAZINE_BIND"/>
    <property type="match status" value="2"/>
</dbReference>
<keyword evidence="7" id="KW-0686">Riboflavin biosynthesis</keyword>
<dbReference type="PANTHER" id="PTHR21098:SF12">
    <property type="entry name" value="RIBOFLAVIN SYNTHASE"/>
    <property type="match status" value="1"/>
</dbReference>
<dbReference type="AlphaFoldDB" id="A0A2H0LMF0"/>
<evidence type="ECO:0000259" key="12">
    <source>
        <dbReference type="PROSITE" id="PS51177"/>
    </source>
</evidence>
<dbReference type="InterPro" id="IPR023366">
    <property type="entry name" value="ATP_synth_asu-like_sf"/>
</dbReference>
<dbReference type="GO" id="GO:0004746">
    <property type="term" value="F:riboflavin synthase activity"/>
    <property type="evidence" value="ECO:0007669"/>
    <property type="project" value="UniProtKB-UniRule"/>
</dbReference>
<dbReference type="Pfam" id="PF00677">
    <property type="entry name" value="Lum_binding"/>
    <property type="match status" value="2"/>
</dbReference>
<dbReference type="Gene3D" id="2.40.30.20">
    <property type="match status" value="2"/>
</dbReference>
<dbReference type="Proteomes" id="UP000230859">
    <property type="component" value="Unassembled WGS sequence"/>
</dbReference>
<evidence type="ECO:0000256" key="9">
    <source>
        <dbReference type="ARBA" id="ARBA00022737"/>
    </source>
</evidence>
<protein>
    <recommendedName>
        <fullName evidence="6 10">Riboflavin synthase</fullName>
        <ecNumber evidence="5 10">2.5.1.9</ecNumber>
    </recommendedName>
</protein>
<comment type="catalytic activity">
    <reaction evidence="1">
        <text>2 6,7-dimethyl-8-(1-D-ribityl)lumazine + H(+) = 5-amino-6-(D-ribitylamino)uracil + riboflavin</text>
        <dbReference type="Rhea" id="RHEA:20772"/>
        <dbReference type="ChEBI" id="CHEBI:15378"/>
        <dbReference type="ChEBI" id="CHEBI:15934"/>
        <dbReference type="ChEBI" id="CHEBI:57986"/>
        <dbReference type="ChEBI" id="CHEBI:58201"/>
        <dbReference type="EC" id="2.5.1.9"/>
    </reaction>
</comment>
<organism evidence="13 14">
    <name type="scientific">Candidatus Abzuiibacterium crystallinum</name>
    <dbReference type="NCBI Taxonomy" id="1974748"/>
    <lineage>
        <taxon>Bacteria</taxon>
        <taxon>Pseudomonadati</taxon>
        <taxon>Candidatus Omnitrophota</taxon>
        <taxon>Candidatus Abzuiibacterium</taxon>
    </lineage>
</organism>
<dbReference type="EC" id="2.5.1.9" evidence="5 10"/>
<sequence length="202" mass="22594">MFSGIIEKIGKVRQVRKKNGRALVEIEFSPWRNRLKIGESIAVDGTCLTVIKSGKRFFQAEVVKETLACTTLGQLQPRGRVNLERSLKLNDRLGGHLVSGHIDGKGVIVKKLRHGRNFTYQIKVPQAMQSFLIPKGSIAVDGISLTLQKVLKNTFEVAIIPHTAYVTCLGRKEVGHSVNLEADLVVKQIDQYLKRSKNRSKH</sequence>
<evidence type="ECO:0000256" key="8">
    <source>
        <dbReference type="ARBA" id="ARBA00022679"/>
    </source>
</evidence>
<proteinExistence type="predicted"/>
<evidence type="ECO:0000313" key="13">
    <source>
        <dbReference type="EMBL" id="PIQ85610.1"/>
    </source>
</evidence>
<dbReference type="InterPro" id="IPR017938">
    <property type="entry name" value="Riboflavin_synthase-like_b-brl"/>
</dbReference>
<keyword evidence="8" id="KW-0808">Transferase</keyword>
<evidence type="ECO:0000256" key="2">
    <source>
        <dbReference type="ARBA" id="ARBA00002803"/>
    </source>
</evidence>
<feature type="domain" description="Lumazine-binding" evidence="12">
    <location>
        <begin position="1"/>
        <end position="96"/>
    </location>
</feature>
<evidence type="ECO:0000256" key="5">
    <source>
        <dbReference type="ARBA" id="ARBA00012827"/>
    </source>
</evidence>
<comment type="subunit">
    <text evidence="4">Homotrimer.</text>
</comment>
<dbReference type="NCBIfam" id="NF006767">
    <property type="entry name" value="PRK09289.1"/>
    <property type="match status" value="1"/>
</dbReference>
<evidence type="ECO:0000256" key="6">
    <source>
        <dbReference type="ARBA" id="ARBA00013950"/>
    </source>
</evidence>
<comment type="pathway">
    <text evidence="3">Cofactor biosynthesis; riboflavin biosynthesis; riboflavin from 2-hydroxy-3-oxobutyl phosphate and 5-amino-6-(D-ribitylamino)uracil: step 2/2.</text>
</comment>
<gene>
    <name evidence="13" type="ORF">COV74_07885</name>
</gene>
<dbReference type="CDD" id="cd00402">
    <property type="entry name" value="Riboflavin_synthase_like"/>
    <property type="match status" value="1"/>
</dbReference>
<dbReference type="NCBIfam" id="NF009566">
    <property type="entry name" value="PRK13020.1"/>
    <property type="match status" value="1"/>
</dbReference>
<keyword evidence="9" id="KW-0677">Repeat</keyword>
<feature type="repeat" description="Lumazine-binding" evidence="11">
    <location>
        <begin position="1"/>
        <end position="96"/>
    </location>
</feature>
<reference evidence="13 14" key="1">
    <citation type="submission" date="2017-09" db="EMBL/GenBank/DDBJ databases">
        <title>Depth-based differentiation of microbial function through sediment-hosted aquifers and enrichment of novel symbionts in the deep terrestrial subsurface.</title>
        <authorList>
            <person name="Probst A.J."/>
            <person name="Ladd B."/>
            <person name="Jarett J.K."/>
            <person name="Geller-Mcgrath D.E."/>
            <person name="Sieber C.M."/>
            <person name="Emerson J.B."/>
            <person name="Anantharaman K."/>
            <person name="Thomas B.C."/>
            <person name="Malmstrom R."/>
            <person name="Stieglmeier M."/>
            <person name="Klingl A."/>
            <person name="Woyke T."/>
            <person name="Ryan C.M."/>
            <person name="Banfield J.F."/>
        </authorList>
    </citation>
    <scope>NUCLEOTIDE SEQUENCE [LARGE SCALE GENOMIC DNA]</scope>
    <source>
        <strain evidence="13">CG11_big_fil_rev_8_21_14_0_20_45_26</strain>
    </source>
</reference>
<evidence type="ECO:0000256" key="1">
    <source>
        <dbReference type="ARBA" id="ARBA00000968"/>
    </source>
</evidence>
<dbReference type="FunFam" id="2.40.30.20:FF:000004">
    <property type="entry name" value="Riboflavin synthase, alpha subunit"/>
    <property type="match status" value="1"/>
</dbReference>
<comment type="function">
    <text evidence="2">Catalyzes the dismutation of two molecules of 6,7-dimethyl-8-ribityllumazine, resulting in the formation of riboflavin and 5-amino-6-(D-ribitylamino)uracil.</text>
</comment>
<dbReference type="NCBIfam" id="TIGR00187">
    <property type="entry name" value="ribE"/>
    <property type="match status" value="1"/>
</dbReference>
<dbReference type="GO" id="GO:0009231">
    <property type="term" value="P:riboflavin biosynthetic process"/>
    <property type="evidence" value="ECO:0007669"/>
    <property type="project" value="UniProtKB-KW"/>
</dbReference>
<feature type="domain" description="Lumazine-binding" evidence="12">
    <location>
        <begin position="97"/>
        <end position="193"/>
    </location>
</feature>
<dbReference type="PIRSF" id="PIRSF000498">
    <property type="entry name" value="Riboflavin_syn_A"/>
    <property type="match status" value="1"/>
</dbReference>
<accession>A0A2H0LMF0</accession>
<dbReference type="FunFam" id="2.40.30.20:FF:000003">
    <property type="entry name" value="Riboflavin synthase, alpha subunit"/>
    <property type="match status" value="1"/>
</dbReference>